<name>A0A9P0JAZ1_APHGO</name>
<protein>
    <submittedName>
        <fullName evidence="2">Uncharacterized protein</fullName>
    </submittedName>
</protein>
<dbReference type="AlphaFoldDB" id="A0A9P0JAZ1"/>
<dbReference type="InterPro" id="IPR024130">
    <property type="entry name" value="DAP1/DAPL1"/>
</dbReference>
<accession>A0A9P0JAZ1</accession>
<reference evidence="2" key="1">
    <citation type="submission" date="2022-02" db="EMBL/GenBank/DDBJ databases">
        <authorList>
            <person name="King R."/>
        </authorList>
    </citation>
    <scope>NUCLEOTIDE SEQUENCE</scope>
</reference>
<sequence>MPKQVIIVIGRPRVSSLRAFTFYIHYPSSFSLFFTVKAGGMRIVQHKNVNSTADKNSAADEANSVLKVSTSPPKQSVVPVHAHNDYPTQAVQKTHEKPMPTHEMRQHTCTKPTIHQPRK</sequence>
<gene>
    <name evidence="2" type="ORF">APHIGO_LOCUS9860</name>
</gene>
<evidence type="ECO:0000313" key="2">
    <source>
        <dbReference type="EMBL" id="CAH1736039.1"/>
    </source>
</evidence>
<evidence type="ECO:0000313" key="3">
    <source>
        <dbReference type="Proteomes" id="UP001154329"/>
    </source>
</evidence>
<proteinExistence type="predicted"/>
<organism evidence="2 3">
    <name type="scientific">Aphis gossypii</name>
    <name type="common">Cotton aphid</name>
    <dbReference type="NCBI Taxonomy" id="80765"/>
    <lineage>
        <taxon>Eukaryota</taxon>
        <taxon>Metazoa</taxon>
        <taxon>Ecdysozoa</taxon>
        <taxon>Arthropoda</taxon>
        <taxon>Hexapoda</taxon>
        <taxon>Insecta</taxon>
        <taxon>Pterygota</taxon>
        <taxon>Neoptera</taxon>
        <taxon>Paraneoptera</taxon>
        <taxon>Hemiptera</taxon>
        <taxon>Sternorrhyncha</taxon>
        <taxon>Aphidomorpha</taxon>
        <taxon>Aphidoidea</taxon>
        <taxon>Aphididae</taxon>
        <taxon>Aphidini</taxon>
        <taxon>Aphis</taxon>
        <taxon>Aphis</taxon>
    </lineage>
</organism>
<feature type="compositionally biased region" description="Basic and acidic residues" evidence="1">
    <location>
        <begin position="93"/>
        <end position="106"/>
    </location>
</feature>
<feature type="region of interest" description="Disordered" evidence="1">
    <location>
        <begin position="52"/>
        <end position="119"/>
    </location>
</feature>
<evidence type="ECO:0000256" key="1">
    <source>
        <dbReference type="SAM" id="MobiDB-lite"/>
    </source>
</evidence>
<dbReference type="Pfam" id="PF15228">
    <property type="entry name" value="DAP"/>
    <property type="match status" value="1"/>
</dbReference>
<keyword evidence="3" id="KW-1185">Reference proteome</keyword>
<dbReference type="EMBL" id="OU899037">
    <property type="protein sequence ID" value="CAH1736039.1"/>
    <property type="molecule type" value="Genomic_DNA"/>
</dbReference>
<dbReference type="Proteomes" id="UP001154329">
    <property type="component" value="Chromosome 4"/>
</dbReference>
<reference evidence="2" key="2">
    <citation type="submission" date="2022-10" db="EMBL/GenBank/DDBJ databases">
        <authorList>
            <consortium name="ENA_rothamsted_submissions"/>
            <consortium name="culmorum"/>
            <person name="King R."/>
        </authorList>
    </citation>
    <scope>NUCLEOTIDE SEQUENCE</scope>
</reference>